<keyword evidence="2" id="KW-1185">Reference proteome</keyword>
<protein>
    <submittedName>
        <fullName evidence="1">Uncharacterized protein</fullName>
    </submittedName>
</protein>
<proteinExistence type="predicted"/>
<accession>A0ACC1NKZ6</accession>
<evidence type="ECO:0000313" key="2">
    <source>
        <dbReference type="Proteomes" id="UP001143910"/>
    </source>
</evidence>
<dbReference type="Proteomes" id="UP001143910">
    <property type="component" value="Unassembled WGS sequence"/>
</dbReference>
<name>A0ACC1NKZ6_9HYPO</name>
<reference evidence="1" key="1">
    <citation type="submission" date="2022-08" db="EMBL/GenBank/DDBJ databases">
        <title>Genome Sequence of Lecanicillium fungicola.</title>
        <authorList>
            <person name="Buettner E."/>
        </authorList>
    </citation>
    <scope>NUCLEOTIDE SEQUENCE</scope>
    <source>
        <strain evidence="1">Babe33</strain>
    </source>
</reference>
<evidence type="ECO:0000313" key="1">
    <source>
        <dbReference type="EMBL" id="KAJ2979478.1"/>
    </source>
</evidence>
<comment type="caution">
    <text evidence="1">The sequence shown here is derived from an EMBL/GenBank/DDBJ whole genome shotgun (WGS) entry which is preliminary data.</text>
</comment>
<dbReference type="EMBL" id="JANJQO010000280">
    <property type="protein sequence ID" value="KAJ2979478.1"/>
    <property type="molecule type" value="Genomic_DNA"/>
</dbReference>
<gene>
    <name evidence="1" type="ORF">NQ176_g3228</name>
</gene>
<sequence length="378" mass="41663">MSWDSGFIGMTTLFVPPKENHLVNIIALSGLGGHAYGSFKEREGDHMWLRDALPYDLVLDSTGDPIASITIFGFESTVVNSVSTQSLSDLAVSLRDSLLPLVRSSPVNPLIFIAHSLGGLVVKELLSMLEGSVREEDKQLAHAVYGVVFFGVPHDGMDITPLLPMVGSGPNKTLVKSMCQENSRVLRTLRRKFHLALGGQKHKEVICFYETELSPTPVMTKNGTWEMQGTPKILVTKESATNCLPPEDGSEHVCAIARSHSDMVKFRKNDPENRQTAAINARPIAPTRVVRDLESGDYGKQLFRTTDANETFDIHGAKVGLCGWQVFWSGDGDGLCEVLRECNTIPGELAEEVINQQPLRASSKFVWTALQSAWEVWR</sequence>
<organism evidence="1 2">
    <name type="scientific">Zarea fungicola</name>
    <dbReference type="NCBI Taxonomy" id="93591"/>
    <lineage>
        <taxon>Eukaryota</taxon>
        <taxon>Fungi</taxon>
        <taxon>Dikarya</taxon>
        <taxon>Ascomycota</taxon>
        <taxon>Pezizomycotina</taxon>
        <taxon>Sordariomycetes</taxon>
        <taxon>Hypocreomycetidae</taxon>
        <taxon>Hypocreales</taxon>
        <taxon>Cordycipitaceae</taxon>
        <taxon>Zarea</taxon>
    </lineage>
</organism>